<reference evidence="10" key="1">
    <citation type="submission" date="2019-11" db="UniProtKB">
        <authorList>
            <consortium name="WormBaseParasite"/>
        </authorList>
    </citation>
    <scope>IDENTIFICATION</scope>
</reference>
<feature type="signal peptide" evidence="9">
    <location>
        <begin position="1"/>
        <end position="20"/>
    </location>
</feature>
<protein>
    <submittedName>
        <fullName evidence="10">Zinc transporter SLC39A7</fullName>
    </submittedName>
</protein>
<dbReference type="PANTHER" id="PTHR16950:SF25">
    <property type="entry name" value="ZINC TRANSPORTER SLC39A7"/>
    <property type="match status" value="1"/>
</dbReference>
<evidence type="ECO:0000256" key="3">
    <source>
        <dbReference type="ARBA" id="ARBA00022692"/>
    </source>
</evidence>
<keyword evidence="5 8" id="KW-0472">Membrane</keyword>
<comment type="similarity">
    <text evidence="6">Belongs to the ZIP transporter (TC 2.A.5) family. KE4/Catsup subfamily.</text>
</comment>
<evidence type="ECO:0000313" key="10">
    <source>
        <dbReference type="WBParaSite" id="MCU_012691-RA"/>
    </source>
</evidence>
<feature type="transmembrane region" description="Helical" evidence="8">
    <location>
        <begin position="55"/>
        <end position="77"/>
    </location>
</feature>
<keyword evidence="3 8" id="KW-0812">Transmembrane</keyword>
<name>A0A5K3G3J9_MESCO</name>
<feature type="transmembrane region" description="Helical" evidence="8">
    <location>
        <begin position="313"/>
        <end position="334"/>
    </location>
</feature>
<evidence type="ECO:0000256" key="1">
    <source>
        <dbReference type="ARBA" id="ARBA00004141"/>
    </source>
</evidence>
<accession>A0A5K3G3J9</accession>
<keyword evidence="9" id="KW-0732">Signal</keyword>
<evidence type="ECO:0000256" key="5">
    <source>
        <dbReference type="ARBA" id="ARBA00023136"/>
    </source>
</evidence>
<feature type="transmembrane region" description="Helical" evidence="8">
    <location>
        <begin position="89"/>
        <end position="107"/>
    </location>
</feature>
<feature type="transmembrane region" description="Helical" evidence="8">
    <location>
        <begin position="355"/>
        <end position="378"/>
    </location>
</feature>
<feature type="transmembrane region" description="Helical" evidence="8">
    <location>
        <begin position="271"/>
        <end position="293"/>
    </location>
</feature>
<dbReference type="InterPro" id="IPR003689">
    <property type="entry name" value="ZIP"/>
</dbReference>
<dbReference type="PANTHER" id="PTHR16950">
    <property type="entry name" value="ZINC TRANSPORTER SLC39A7 HISTIDINE-RICH MEMBRANE PROTEIN KE4"/>
    <property type="match status" value="1"/>
</dbReference>
<evidence type="ECO:0000256" key="6">
    <source>
        <dbReference type="ARBA" id="ARBA00038485"/>
    </source>
</evidence>
<feature type="region of interest" description="Disordered" evidence="7">
    <location>
        <begin position="26"/>
        <end position="47"/>
    </location>
</feature>
<dbReference type="WBParaSite" id="MCU_012691-RA">
    <property type="protein sequence ID" value="MCU_012691-RA"/>
    <property type="gene ID" value="MCU_012691"/>
</dbReference>
<sequence length="379" mass="40261">MRYVAATFLAFLILLNCTNATEDDHHIKSDHSHSHGHPHDHHHESHSDAVKADQVWMDTIGSVVGISIAPFVLLLLVPDLNTHQALLKILLGFAAGGLLGDAFLHLIPHALSHSHVEHENNAHGHSHSLFEGNTRVFLCVIFGILSFLCIDKLLRLLRSKHSHFHAAPAAEVRSKKQKSAKSGDAKAATHNAPNKSKVKSIPAMNTSGYLNLAADFTHNLTDGIAIAGSFLISRNVGYVTTLTVLVHELPHEIGDYAILVKSGCGVYSAMMLQLVTALGALLGASLSLVAAGVGVDVTVVGLDRSTVLLSPAFITTCLLPFTAGGFIYIALVSVMPDLLSEHASEGKSKVLSRRLGQATAELAAIVLGVGLMAAIGLFE</sequence>
<feature type="region of interest" description="Disordered" evidence="7">
    <location>
        <begin position="168"/>
        <end position="197"/>
    </location>
</feature>
<evidence type="ECO:0000256" key="4">
    <source>
        <dbReference type="ARBA" id="ARBA00022989"/>
    </source>
</evidence>
<evidence type="ECO:0000256" key="8">
    <source>
        <dbReference type="SAM" id="Phobius"/>
    </source>
</evidence>
<dbReference type="Pfam" id="PF02535">
    <property type="entry name" value="Zip"/>
    <property type="match status" value="1"/>
</dbReference>
<evidence type="ECO:0000256" key="7">
    <source>
        <dbReference type="SAM" id="MobiDB-lite"/>
    </source>
</evidence>
<keyword evidence="4 8" id="KW-1133">Transmembrane helix</keyword>
<feature type="chain" id="PRO_5024300604" evidence="9">
    <location>
        <begin position="21"/>
        <end position="379"/>
    </location>
</feature>
<feature type="transmembrane region" description="Helical" evidence="8">
    <location>
        <begin position="135"/>
        <end position="154"/>
    </location>
</feature>
<evidence type="ECO:0000256" key="9">
    <source>
        <dbReference type="SAM" id="SignalP"/>
    </source>
</evidence>
<dbReference type="GO" id="GO:0016020">
    <property type="term" value="C:membrane"/>
    <property type="evidence" value="ECO:0007669"/>
    <property type="project" value="UniProtKB-SubCell"/>
</dbReference>
<evidence type="ECO:0000256" key="2">
    <source>
        <dbReference type="ARBA" id="ARBA00022448"/>
    </source>
</evidence>
<dbReference type="AlphaFoldDB" id="A0A5K3G3J9"/>
<dbReference type="GO" id="GO:0005385">
    <property type="term" value="F:zinc ion transmembrane transporter activity"/>
    <property type="evidence" value="ECO:0007669"/>
    <property type="project" value="TreeGrafter"/>
</dbReference>
<dbReference type="GO" id="GO:0006882">
    <property type="term" value="P:intracellular zinc ion homeostasis"/>
    <property type="evidence" value="ECO:0007669"/>
    <property type="project" value="TreeGrafter"/>
</dbReference>
<keyword evidence="2" id="KW-0813">Transport</keyword>
<comment type="subcellular location">
    <subcellularLocation>
        <location evidence="1">Membrane</location>
        <topology evidence="1">Multi-pass membrane protein</topology>
    </subcellularLocation>
</comment>
<organism evidence="10">
    <name type="scientific">Mesocestoides corti</name>
    <name type="common">Flatworm</name>
    <dbReference type="NCBI Taxonomy" id="53468"/>
    <lineage>
        <taxon>Eukaryota</taxon>
        <taxon>Metazoa</taxon>
        <taxon>Spiralia</taxon>
        <taxon>Lophotrochozoa</taxon>
        <taxon>Platyhelminthes</taxon>
        <taxon>Cestoda</taxon>
        <taxon>Eucestoda</taxon>
        <taxon>Cyclophyllidea</taxon>
        <taxon>Mesocestoididae</taxon>
        <taxon>Mesocestoides</taxon>
    </lineage>
</organism>
<proteinExistence type="inferred from homology"/>